<reference evidence="1 2" key="1">
    <citation type="submission" date="2009-01" db="EMBL/GenBank/DDBJ databases">
        <authorList>
            <person name="Qin X."/>
            <person name="Bachman B."/>
            <person name="Battles P."/>
            <person name="Bell A."/>
            <person name="Bess C."/>
            <person name="Bickham C."/>
            <person name="Chaboub L."/>
            <person name="Chen D."/>
            <person name="Coyle M."/>
            <person name="Deiros D.R."/>
            <person name="Dinh H."/>
            <person name="Forbes L."/>
            <person name="Fowler G."/>
            <person name="Francisco L."/>
            <person name="Fu Q."/>
            <person name="Gubbala S."/>
            <person name="Hale W."/>
            <person name="Han Y."/>
            <person name="Hemphill L."/>
            <person name="Highlander S.K."/>
            <person name="Hirani K."/>
            <person name="Hogues M."/>
            <person name="Jackson L."/>
            <person name="Jakkamsetti A."/>
            <person name="Javaid M."/>
            <person name="Jiang H."/>
            <person name="Korchina V."/>
            <person name="Kovar C."/>
            <person name="Lara F."/>
            <person name="Lee S."/>
            <person name="Mata R."/>
            <person name="Mathew T."/>
            <person name="Moen C."/>
            <person name="Morales K."/>
            <person name="Munidasa M."/>
            <person name="Nazareth L."/>
            <person name="Ngo R."/>
            <person name="Nguyen L."/>
            <person name="Okwuonu G."/>
            <person name="Ongeri F."/>
            <person name="Patil S."/>
            <person name="Petrosino J."/>
            <person name="Pham C."/>
            <person name="Pham P."/>
            <person name="Pu L.-L."/>
            <person name="Puazo M."/>
            <person name="Raj R."/>
            <person name="Reid J."/>
            <person name="Rouhana J."/>
            <person name="Saada N."/>
            <person name="Shang Y."/>
            <person name="Simmons D."/>
            <person name="Thornton R."/>
            <person name="Warren J."/>
            <person name="Weissenberger G."/>
            <person name="Zhang J."/>
            <person name="Zhang L."/>
            <person name="Zhou C."/>
            <person name="Zhu D."/>
            <person name="Muzny D."/>
            <person name="Worley K."/>
            <person name="Gibbs R."/>
        </authorList>
    </citation>
    <scope>NUCLEOTIDE SEQUENCE [LARGE SCALE GENOMIC DNA]</scope>
    <source>
        <strain evidence="1 2">ATCC 33300</strain>
    </source>
</reference>
<organism evidence="1 2">
    <name type="scientific">Sphingobacterium spiritivorum ATCC 33300</name>
    <dbReference type="NCBI Taxonomy" id="525372"/>
    <lineage>
        <taxon>Bacteria</taxon>
        <taxon>Pseudomonadati</taxon>
        <taxon>Bacteroidota</taxon>
        <taxon>Sphingobacteriia</taxon>
        <taxon>Sphingobacteriales</taxon>
        <taxon>Sphingobacteriaceae</taxon>
        <taxon>Sphingobacterium</taxon>
    </lineage>
</organism>
<dbReference type="EMBL" id="ACHB01000099">
    <property type="protein sequence ID" value="EEI89836.1"/>
    <property type="molecule type" value="Genomic_DNA"/>
</dbReference>
<evidence type="ECO:0000313" key="2">
    <source>
        <dbReference type="Proteomes" id="UP000006241"/>
    </source>
</evidence>
<proteinExistence type="predicted"/>
<protein>
    <submittedName>
        <fullName evidence="1">Uncharacterized protein</fullName>
    </submittedName>
</protein>
<sequence>MRTTGDNPITSKLFRTDIRNKDFNKEFEKVFQTKINDFLSEYEYDEIDEFPIEMEDSGIMIGFIAETNKAPAQIAYIDLDVHNYPQHTDFLVKQIPLDSDFGKAAYIEQHLAPFTNLRIYYSLYDQNKVDRIIFQFEDLRYELSLNKETVVSRIRVCFAENESNINMSTYYLFDNA</sequence>
<accession>C2G4M3</accession>
<evidence type="ECO:0000313" key="1">
    <source>
        <dbReference type="EMBL" id="EEI89836.1"/>
    </source>
</evidence>
<gene>
    <name evidence="1" type="ORF">HMPREF0765_4529</name>
</gene>
<name>C2G4M3_SPHSI</name>
<dbReference type="AlphaFoldDB" id="C2G4M3"/>
<comment type="caution">
    <text evidence="1">The sequence shown here is derived from an EMBL/GenBank/DDBJ whole genome shotgun (WGS) entry which is preliminary data.</text>
</comment>
<dbReference type="Proteomes" id="UP000006241">
    <property type="component" value="Unassembled WGS sequence"/>
</dbReference>
<dbReference type="RefSeq" id="WP_003004423.1">
    <property type="nucleotide sequence ID" value="NZ_GG668630.1"/>
</dbReference>
<dbReference type="HOGENOM" id="CLU_1524196_0_0_10"/>